<organism evidence="1 2">
    <name type="scientific">Turneriella parva (strain ATCC BAA-1111 / DSM 21527 / NCTC 11395 / H)</name>
    <name type="common">Leptospira parva</name>
    <dbReference type="NCBI Taxonomy" id="869212"/>
    <lineage>
        <taxon>Bacteria</taxon>
        <taxon>Pseudomonadati</taxon>
        <taxon>Spirochaetota</taxon>
        <taxon>Spirochaetia</taxon>
        <taxon>Leptospirales</taxon>
        <taxon>Leptospiraceae</taxon>
        <taxon>Turneriella</taxon>
    </lineage>
</organism>
<dbReference type="STRING" id="869212.Turpa_2898"/>
<reference evidence="1 2" key="1">
    <citation type="submission" date="2012-06" db="EMBL/GenBank/DDBJ databases">
        <title>The complete chromosome of genome of Turneriella parva DSM 21527.</title>
        <authorList>
            <consortium name="US DOE Joint Genome Institute (JGI-PGF)"/>
            <person name="Lucas S."/>
            <person name="Han J."/>
            <person name="Lapidus A."/>
            <person name="Bruce D."/>
            <person name="Goodwin L."/>
            <person name="Pitluck S."/>
            <person name="Peters L."/>
            <person name="Kyrpides N."/>
            <person name="Mavromatis K."/>
            <person name="Ivanova N."/>
            <person name="Mikhailova N."/>
            <person name="Chertkov O."/>
            <person name="Detter J.C."/>
            <person name="Tapia R."/>
            <person name="Han C."/>
            <person name="Land M."/>
            <person name="Hauser L."/>
            <person name="Markowitz V."/>
            <person name="Cheng J.-F."/>
            <person name="Hugenholtz P."/>
            <person name="Woyke T."/>
            <person name="Wu D."/>
            <person name="Gronow S."/>
            <person name="Wellnitz S."/>
            <person name="Brambilla E."/>
            <person name="Klenk H.-P."/>
            <person name="Eisen J.A."/>
        </authorList>
    </citation>
    <scope>NUCLEOTIDE SEQUENCE [LARGE SCALE GENOMIC DNA]</scope>
    <source>
        <strain evidence="2">ATCC BAA-1111 / DSM 21527 / NCTC 11395 / H</strain>
    </source>
</reference>
<name>I4B8D0_TURPD</name>
<evidence type="ECO:0000313" key="1">
    <source>
        <dbReference type="EMBL" id="AFM13537.1"/>
    </source>
</evidence>
<dbReference type="AlphaFoldDB" id="I4B8D0"/>
<evidence type="ECO:0000313" key="2">
    <source>
        <dbReference type="Proteomes" id="UP000006048"/>
    </source>
</evidence>
<dbReference type="KEGG" id="tpx:Turpa_2898"/>
<gene>
    <name evidence="1" type="ordered locus">Turpa_2898</name>
</gene>
<accession>I4B8D0</accession>
<protein>
    <submittedName>
        <fullName evidence="1">Uncharacterized protein</fullName>
    </submittedName>
</protein>
<dbReference type="HOGENOM" id="CLU_1022862_0_0_12"/>
<dbReference type="Proteomes" id="UP000006048">
    <property type="component" value="Chromosome"/>
</dbReference>
<sequence>MQSLGEILRHDDAHYLKYLSRKTQYLITRDKSEFIHRFWQHLIVEYHPRLVLPRLSATDRKTFNTLLKQFAHDTRSAIKPRYQKLENKIPWVLQHPHGGYFIPYEIIKTLMPQNNLVPQGHLFQLLYKMPEVEQQSLRALLARSHRSREALSHEKHPLDRALAIYIWAADHHPVRLKLKAPTQTRSVWQALAEKFPALAAEIDEWQFIMQNGKRGFYRSLMLLRGAEVLKTFVATMQIVPVATRRNRVFPAANLRFSVPLEFQPDKTAREKR</sequence>
<proteinExistence type="predicted"/>
<dbReference type="EMBL" id="CP002959">
    <property type="protein sequence ID" value="AFM13537.1"/>
    <property type="molecule type" value="Genomic_DNA"/>
</dbReference>
<dbReference type="RefSeq" id="WP_014804039.1">
    <property type="nucleotide sequence ID" value="NC_018020.1"/>
</dbReference>
<keyword evidence="2" id="KW-1185">Reference proteome</keyword>
<dbReference type="OrthoDB" id="335417at2"/>